<evidence type="ECO:0000313" key="1">
    <source>
        <dbReference type="EMBL" id="OGK59484.1"/>
    </source>
</evidence>
<evidence type="ECO:0000313" key="2">
    <source>
        <dbReference type="Proteomes" id="UP000176269"/>
    </source>
</evidence>
<accession>A0A1F7JV42</accession>
<comment type="caution">
    <text evidence="1">The sequence shown here is derived from an EMBL/GenBank/DDBJ whole genome shotgun (WGS) entry which is preliminary data.</text>
</comment>
<sequence>MDAWFQTVDGDAGSKGDITQKFVPATEKVSSWLLAGNGALFNSPATWLLKNYEKKLLSAPPYNYLAERFLAKAKAANNMGNQCNIPSGNLVGLNYLDAIGNCSGTARLNSAPNGDPSVFFIEGDLNITGDVVLKPGDSTIFIVSRDILVESSVNRIDGIYIAGRTFDDVGSGSPTVNVTFEVNGSVLAGNVSLDRVLNAGNSTTPAEKFIFQPKYLVLLNSLLGSAAISWKEVNP</sequence>
<dbReference type="Proteomes" id="UP000176269">
    <property type="component" value="Unassembled WGS sequence"/>
</dbReference>
<reference evidence="1 2" key="1">
    <citation type="journal article" date="2016" name="Nat. Commun.">
        <title>Thousands of microbial genomes shed light on interconnected biogeochemical processes in an aquifer system.</title>
        <authorList>
            <person name="Anantharaman K."/>
            <person name="Brown C.T."/>
            <person name="Hug L.A."/>
            <person name="Sharon I."/>
            <person name="Castelle C.J."/>
            <person name="Probst A.J."/>
            <person name="Thomas B.C."/>
            <person name="Singh A."/>
            <person name="Wilkins M.J."/>
            <person name="Karaoz U."/>
            <person name="Brodie E.L."/>
            <person name="Williams K.H."/>
            <person name="Hubbard S.S."/>
            <person name="Banfield J.F."/>
        </authorList>
    </citation>
    <scope>NUCLEOTIDE SEQUENCE [LARGE SCALE GENOMIC DNA]</scope>
</reference>
<name>A0A1F7JV42_9BACT</name>
<dbReference type="EMBL" id="MGBC01000042">
    <property type="protein sequence ID" value="OGK59484.1"/>
    <property type="molecule type" value="Genomic_DNA"/>
</dbReference>
<organism evidence="1 2">
    <name type="scientific">Candidatus Roizmanbacteria bacterium RIFCSPLOWO2_02_FULL_43_10</name>
    <dbReference type="NCBI Taxonomy" id="1802078"/>
    <lineage>
        <taxon>Bacteria</taxon>
        <taxon>Candidatus Roizmaniibacteriota</taxon>
    </lineage>
</organism>
<proteinExistence type="predicted"/>
<dbReference type="AlphaFoldDB" id="A0A1F7JV42"/>
<protein>
    <submittedName>
        <fullName evidence="1">Uncharacterized protein</fullName>
    </submittedName>
</protein>
<gene>
    <name evidence="1" type="ORF">A3I56_04060</name>
</gene>